<protein>
    <submittedName>
        <fullName evidence="2">Uncharacterized protein</fullName>
    </submittedName>
</protein>
<evidence type="ECO:0000313" key="3">
    <source>
        <dbReference type="Proteomes" id="UP000589716"/>
    </source>
</evidence>
<dbReference type="EMBL" id="JACCKX010000001">
    <property type="protein sequence ID" value="NZA00704.1"/>
    <property type="molecule type" value="Genomic_DNA"/>
</dbReference>
<dbReference type="AlphaFoldDB" id="A0A853ISU2"/>
<gene>
    <name evidence="2" type="ORF">H0I39_00965</name>
</gene>
<evidence type="ECO:0000313" key="2">
    <source>
        <dbReference type="EMBL" id="NZA00704.1"/>
    </source>
</evidence>
<dbReference type="RefSeq" id="WP_180549255.1">
    <property type="nucleotide sequence ID" value="NZ_DAIPTI010000012.1"/>
</dbReference>
<accession>A0A853ISU2</accession>
<reference evidence="2 3" key="1">
    <citation type="submission" date="2020-07" db="EMBL/GenBank/DDBJ databases">
        <authorList>
            <person name="Maaloum M."/>
        </authorList>
    </citation>
    <scope>NUCLEOTIDE SEQUENCE [LARGE SCALE GENOMIC DNA]</scope>
    <source>
        <strain evidence="2 3">GCS-AN-3</strain>
    </source>
</reference>
<feature type="compositionally biased region" description="Acidic residues" evidence="1">
    <location>
        <begin position="67"/>
        <end position="85"/>
    </location>
</feature>
<feature type="region of interest" description="Disordered" evidence="1">
    <location>
        <begin position="63"/>
        <end position="85"/>
    </location>
</feature>
<organism evidence="2 3">
    <name type="scientific">Ottowia beijingensis</name>
    <dbReference type="NCBI Taxonomy" id="1207057"/>
    <lineage>
        <taxon>Bacteria</taxon>
        <taxon>Pseudomonadati</taxon>
        <taxon>Pseudomonadota</taxon>
        <taxon>Betaproteobacteria</taxon>
        <taxon>Burkholderiales</taxon>
        <taxon>Comamonadaceae</taxon>
        <taxon>Ottowia</taxon>
    </lineage>
</organism>
<evidence type="ECO:0000256" key="1">
    <source>
        <dbReference type="SAM" id="MobiDB-lite"/>
    </source>
</evidence>
<name>A0A853ISU2_9BURK</name>
<proteinExistence type="predicted"/>
<sequence>MDITTQTLLAADLADRWIDAILGEQPDVLLQADTDEPLTPEDMARNLAQFRATLIEELSEQPIAFAMDDDDDDDEDDDGEDDAPR</sequence>
<keyword evidence="3" id="KW-1185">Reference proteome</keyword>
<comment type="caution">
    <text evidence="2">The sequence shown here is derived from an EMBL/GenBank/DDBJ whole genome shotgun (WGS) entry which is preliminary data.</text>
</comment>
<dbReference type="Proteomes" id="UP000589716">
    <property type="component" value="Unassembled WGS sequence"/>
</dbReference>